<dbReference type="Pfam" id="PF00440">
    <property type="entry name" value="TetR_N"/>
    <property type="match status" value="1"/>
</dbReference>
<dbReference type="InterPro" id="IPR001647">
    <property type="entry name" value="HTH_TetR"/>
</dbReference>
<organism evidence="4 5">
    <name type="scientific">Cryobacterium levicorallinum</name>
    <dbReference type="NCBI Taxonomy" id="995038"/>
    <lineage>
        <taxon>Bacteria</taxon>
        <taxon>Bacillati</taxon>
        <taxon>Actinomycetota</taxon>
        <taxon>Actinomycetes</taxon>
        <taxon>Micrococcales</taxon>
        <taxon>Microbacteriaceae</taxon>
        <taxon>Cryobacterium</taxon>
    </lineage>
</organism>
<dbReference type="EMBL" id="FOPW01000018">
    <property type="protein sequence ID" value="SFH86275.1"/>
    <property type="molecule type" value="Genomic_DNA"/>
</dbReference>
<evidence type="ECO:0000313" key="4">
    <source>
        <dbReference type="EMBL" id="SFH86275.1"/>
    </source>
</evidence>
<sequence length="240" mass="25929">MRTRPGLGHVSEKCYSKGMTSLTDPGLVVEVPVDVVPEFKLTHDPRAERTRGLILTAIRTLIAQPAASVSVAEIVRLAGISRSSFYAHFASLDVLAAELLQAQFADIGSAGLDLRPLRAGESAARFGYGRLVAHMVENFPLYASVLELPLTRSAHDQIIEAYAIRMLESVLVFDETVNAELVTTYVAGGALTLIGSWMRGHLDVSDDELVDQLVALLPGWLQDPQTSSATPLRVASPTQH</sequence>
<name>A0ABY1EHD4_9MICO</name>
<feature type="domain" description="HTH tetR-type" evidence="3">
    <location>
        <begin position="47"/>
        <end position="107"/>
    </location>
</feature>
<protein>
    <submittedName>
        <fullName evidence="4">Transcriptional regulator, TetR family</fullName>
    </submittedName>
</protein>
<evidence type="ECO:0000256" key="2">
    <source>
        <dbReference type="PROSITE-ProRule" id="PRU00335"/>
    </source>
</evidence>
<dbReference type="Gene3D" id="1.10.357.10">
    <property type="entry name" value="Tetracycline Repressor, domain 2"/>
    <property type="match status" value="1"/>
</dbReference>
<evidence type="ECO:0000259" key="3">
    <source>
        <dbReference type="PROSITE" id="PS50977"/>
    </source>
</evidence>
<feature type="DNA-binding region" description="H-T-H motif" evidence="2">
    <location>
        <begin position="70"/>
        <end position="89"/>
    </location>
</feature>
<evidence type="ECO:0000313" key="5">
    <source>
        <dbReference type="Proteomes" id="UP000199681"/>
    </source>
</evidence>
<dbReference type="InterPro" id="IPR009057">
    <property type="entry name" value="Homeodomain-like_sf"/>
</dbReference>
<dbReference type="SUPFAM" id="SSF46689">
    <property type="entry name" value="Homeodomain-like"/>
    <property type="match status" value="1"/>
</dbReference>
<comment type="caution">
    <text evidence="4">The sequence shown here is derived from an EMBL/GenBank/DDBJ whole genome shotgun (WGS) entry which is preliminary data.</text>
</comment>
<accession>A0ABY1EHD4</accession>
<keyword evidence="1 2" id="KW-0238">DNA-binding</keyword>
<evidence type="ECO:0000256" key="1">
    <source>
        <dbReference type="ARBA" id="ARBA00023125"/>
    </source>
</evidence>
<dbReference type="PROSITE" id="PS50977">
    <property type="entry name" value="HTH_TETR_2"/>
    <property type="match status" value="1"/>
</dbReference>
<proteinExistence type="predicted"/>
<dbReference type="Proteomes" id="UP000199681">
    <property type="component" value="Unassembled WGS sequence"/>
</dbReference>
<reference evidence="4 5" key="1">
    <citation type="submission" date="2016-10" db="EMBL/GenBank/DDBJ databases">
        <authorList>
            <person name="Varghese N."/>
            <person name="Submissions S."/>
        </authorList>
    </citation>
    <scope>NUCLEOTIDE SEQUENCE [LARGE SCALE GENOMIC DNA]</scope>
    <source>
        <strain evidence="4 5">GMCC 1.11211</strain>
    </source>
</reference>
<gene>
    <name evidence="4" type="ORF">SAMN05216274_11839</name>
</gene>
<keyword evidence="5" id="KW-1185">Reference proteome</keyword>